<organism evidence="2 3">
    <name type="scientific">Streptomyces camponoticapitis</name>
    <dbReference type="NCBI Taxonomy" id="1616125"/>
    <lineage>
        <taxon>Bacteria</taxon>
        <taxon>Bacillati</taxon>
        <taxon>Actinomycetota</taxon>
        <taxon>Actinomycetes</taxon>
        <taxon>Kitasatosporales</taxon>
        <taxon>Streptomycetaceae</taxon>
        <taxon>Streptomyces</taxon>
    </lineage>
</organism>
<accession>A0ABQ2ERV0</accession>
<dbReference type="PROSITE" id="PS51257">
    <property type="entry name" value="PROKAR_LIPOPROTEIN"/>
    <property type="match status" value="1"/>
</dbReference>
<keyword evidence="1" id="KW-0732">Signal</keyword>
<evidence type="ECO:0008006" key="4">
    <source>
        <dbReference type="Google" id="ProtNLM"/>
    </source>
</evidence>
<evidence type="ECO:0000313" key="2">
    <source>
        <dbReference type="EMBL" id="GGK21695.1"/>
    </source>
</evidence>
<dbReference type="Proteomes" id="UP000660265">
    <property type="component" value="Unassembled WGS sequence"/>
</dbReference>
<comment type="caution">
    <text evidence="2">The sequence shown here is derived from an EMBL/GenBank/DDBJ whole genome shotgun (WGS) entry which is preliminary data.</text>
</comment>
<sequence length="298" mass="32811">MPRFAVMGMAATSLALALASTACGRPSEAADTPDHFRQLVHRPAVLDEAENRLTARCMDQAGMTYPQVPAPRDDRPMIGLLRGAEPLRAEVVREHGYPNRWMTRTRVPKKGPVETYADSLPPDTRERFYHVLRGKDGNDVRVVLPGDFEVAASSSGCVGSARRRLYGSVENYLTVYYIPELVQRQAAAADEDPDVRAAYAAFARCMATKDYDTATPADAVALAATYYPDGRRGRAGTDERTLALADAECQTSVRLRERRAAAANRLTRRWLTDNKATVSSTYGLLRAALTEARTAMNR</sequence>
<name>A0ABQ2ERV0_9ACTN</name>
<feature type="signal peptide" evidence="1">
    <location>
        <begin position="1"/>
        <end position="29"/>
    </location>
</feature>
<protein>
    <recommendedName>
        <fullName evidence="4">Lipoprotein</fullName>
    </recommendedName>
</protein>
<evidence type="ECO:0000256" key="1">
    <source>
        <dbReference type="SAM" id="SignalP"/>
    </source>
</evidence>
<evidence type="ECO:0000313" key="3">
    <source>
        <dbReference type="Proteomes" id="UP000660265"/>
    </source>
</evidence>
<proteinExistence type="predicted"/>
<reference evidence="3" key="1">
    <citation type="journal article" date="2019" name="Int. J. Syst. Evol. Microbiol.">
        <title>The Global Catalogue of Microorganisms (GCM) 10K type strain sequencing project: providing services to taxonomists for standard genome sequencing and annotation.</title>
        <authorList>
            <consortium name="The Broad Institute Genomics Platform"/>
            <consortium name="The Broad Institute Genome Sequencing Center for Infectious Disease"/>
            <person name="Wu L."/>
            <person name="Ma J."/>
        </authorList>
    </citation>
    <scope>NUCLEOTIDE SEQUENCE [LARGE SCALE GENOMIC DNA]</scope>
    <source>
        <strain evidence="3">CGMCC 4.7275</strain>
    </source>
</reference>
<dbReference type="RefSeq" id="WP_189110902.1">
    <property type="nucleotide sequence ID" value="NZ_BMMV01000026.1"/>
</dbReference>
<dbReference type="EMBL" id="BMMV01000026">
    <property type="protein sequence ID" value="GGK21695.1"/>
    <property type="molecule type" value="Genomic_DNA"/>
</dbReference>
<feature type="chain" id="PRO_5046338348" description="Lipoprotein" evidence="1">
    <location>
        <begin position="30"/>
        <end position="298"/>
    </location>
</feature>
<gene>
    <name evidence="2" type="ORF">GCM10011583_62120</name>
</gene>
<keyword evidence="3" id="KW-1185">Reference proteome</keyword>